<proteinExistence type="predicted"/>
<protein>
    <recommendedName>
        <fullName evidence="9">Ig-like domain-containing protein</fullName>
    </recommendedName>
</protein>
<reference evidence="10 11" key="1">
    <citation type="submission" date="2024-09" db="EMBL/GenBank/DDBJ databases">
        <title>A chromosome-level genome assembly of Gray's grenadier anchovy, Coilia grayii.</title>
        <authorList>
            <person name="Fu Z."/>
        </authorList>
    </citation>
    <scope>NUCLEOTIDE SEQUENCE [LARGE SCALE GENOMIC DNA]</scope>
    <source>
        <strain evidence="10">G4</strain>
        <tissue evidence="10">Muscle</tissue>
    </source>
</reference>
<keyword evidence="8" id="KW-1133">Transmembrane helix</keyword>
<dbReference type="CDD" id="cd00099">
    <property type="entry name" value="IgV"/>
    <property type="match status" value="1"/>
</dbReference>
<organism evidence="10 11">
    <name type="scientific">Coilia grayii</name>
    <name type="common">Gray's grenadier anchovy</name>
    <dbReference type="NCBI Taxonomy" id="363190"/>
    <lineage>
        <taxon>Eukaryota</taxon>
        <taxon>Metazoa</taxon>
        <taxon>Chordata</taxon>
        <taxon>Craniata</taxon>
        <taxon>Vertebrata</taxon>
        <taxon>Euteleostomi</taxon>
        <taxon>Actinopterygii</taxon>
        <taxon>Neopterygii</taxon>
        <taxon>Teleostei</taxon>
        <taxon>Clupei</taxon>
        <taxon>Clupeiformes</taxon>
        <taxon>Clupeoidei</taxon>
        <taxon>Engraulidae</taxon>
        <taxon>Coilinae</taxon>
        <taxon>Coilia</taxon>
    </lineage>
</organism>
<dbReference type="SMART" id="SM00408">
    <property type="entry name" value="IGc2"/>
    <property type="match status" value="1"/>
</dbReference>
<dbReference type="InterPro" id="IPR052051">
    <property type="entry name" value="TCR_complex_component"/>
</dbReference>
<dbReference type="InterPro" id="IPR013783">
    <property type="entry name" value="Ig-like_fold"/>
</dbReference>
<dbReference type="Gene3D" id="2.60.40.10">
    <property type="entry name" value="Immunoglobulins"/>
    <property type="match status" value="1"/>
</dbReference>
<comment type="caution">
    <text evidence="10">The sequence shown here is derived from an EMBL/GenBank/DDBJ whole genome shotgun (WGS) entry which is preliminary data.</text>
</comment>
<dbReference type="AlphaFoldDB" id="A0ABD1IVL1"/>
<keyword evidence="8" id="KW-0812">Transmembrane</keyword>
<evidence type="ECO:0000256" key="1">
    <source>
        <dbReference type="ARBA" id="ARBA00004236"/>
    </source>
</evidence>
<evidence type="ECO:0000256" key="5">
    <source>
        <dbReference type="ARBA" id="ARBA00023136"/>
    </source>
</evidence>
<evidence type="ECO:0000256" key="4">
    <source>
        <dbReference type="ARBA" id="ARBA00022859"/>
    </source>
</evidence>
<keyword evidence="5 8" id="KW-0472">Membrane</keyword>
<dbReference type="InterPro" id="IPR007110">
    <property type="entry name" value="Ig-like_dom"/>
</dbReference>
<dbReference type="InterPro" id="IPR013106">
    <property type="entry name" value="Ig_V-set"/>
</dbReference>
<keyword evidence="3" id="KW-0732">Signal</keyword>
<dbReference type="EMBL" id="JBHFQA010000022">
    <property type="protein sequence ID" value="KAL2078882.1"/>
    <property type="molecule type" value="Genomic_DNA"/>
</dbReference>
<keyword evidence="11" id="KW-1185">Reference proteome</keyword>
<dbReference type="SMART" id="SM00409">
    <property type="entry name" value="IG"/>
    <property type="match status" value="1"/>
</dbReference>
<dbReference type="Pfam" id="PF07686">
    <property type="entry name" value="V-set"/>
    <property type="match status" value="1"/>
</dbReference>
<dbReference type="InterPro" id="IPR003599">
    <property type="entry name" value="Ig_sub"/>
</dbReference>
<name>A0ABD1IVL1_9TELE</name>
<dbReference type="PANTHER" id="PTHR19433:SF111">
    <property type="entry name" value="T CELL RECEPTOR ALPHA VARIABLE 4"/>
    <property type="match status" value="1"/>
</dbReference>
<keyword evidence="2" id="KW-1003">Cell membrane</keyword>
<feature type="domain" description="Ig-like" evidence="9">
    <location>
        <begin position="1"/>
        <end position="102"/>
    </location>
</feature>
<dbReference type="GO" id="GO:0002376">
    <property type="term" value="P:immune system process"/>
    <property type="evidence" value="ECO:0007669"/>
    <property type="project" value="UniProtKB-KW"/>
</dbReference>
<dbReference type="InterPro" id="IPR003598">
    <property type="entry name" value="Ig_sub2"/>
</dbReference>
<dbReference type="GO" id="GO:0005886">
    <property type="term" value="C:plasma membrane"/>
    <property type="evidence" value="ECO:0007669"/>
    <property type="project" value="UniProtKB-SubCell"/>
</dbReference>
<keyword evidence="6" id="KW-1015">Disulfide bond</keyword>
<evidence type="ECO:0000256" key="6">
    <source>
        <dbReference type="ARBA" id="ARBA00023157"/>
    </source>
</evidence>
<accession>A0ABD1IVL1</accession>
<evidence type="ECO:0000259" key="9">
    <source>
        <dbReference type="PROSITE" id="PS50835"/>
    </source>
</evidence>
<keyword evidence="7" id="KW-0325">Glycoprotein</keyword>
<dbReference type="InterPro" id="IPR036179">
    <property type="entry name" value="Ig-like_dom_sf"/>
</dbReference>
<evidence type="ECO:0000256" key="7">
    <source>
        <dbReference type="ARBA" id="ARBA00023180"/>
    </source>
</evidence>
<evidence type="ECO:0000313" key="10">
    <source>
        <dbReference type="EMBL" id="KAL2078882.1"/>
    </source>
</evidence>
<evidence type="ECO:0000313" key="11">
    <source>
        <dbReference type="Proteomes" id="UP001591681"/>
    </source>
</evidence>
<feature type="transmembrane region" description="Helical" evidence="8">
    <location>
        <begin position="148"/>
        <end position="170"/>
    </location>
</feature>
<dbReference type="Proteomes" id="UP001591681">
    <property type="component" value="Unassembled WGS sequence"/>
</dbReference>
<evidence type="ECO:0000256" key="2">
    <source>
        <dbReference type="ARBA" id="ARBA00022475"/>
    </source>
</evidence>
<dbReference type="SUPFAM" id="SSF48726">
    <property type="entry name" value="Immunoglobulin"/>
    <property type="match status" value="1"/>
</dbReference>
<sequence length="229" mass="24894">MAVFSQSKSTSVVVREGQSAQMNCSVIGDYVGFISVTWLRQTDQSAPVSILSTSYDFKKSKMGNTEYHNSFNSKHMTASNTSSTSTLEIRSVSVSDAGLYYCGTQPGNHMIYYNATYLNITAPVDGREPVPSETAEDGELCSGVCVTVLLVLGLLSAVLNLVLLVTVILIKHTSGQRRITVPGDQTSCLPDQVQESDSVNYAALSFSAKKKRRNNFQTDNPHVVYAATR</sequence>
<evidence type="ECO:0000256" key="3">
    <source>
        <dbReference type="ARBA" id="ARBA00022729"/>
    </source>
</evidence>
<evidence type="ECO:0000256" key="8">
    <source>
        <dbReference type="SAM" id="Phobius"/>
    </source>
</evidence>
<dbReference type="PROSITE" id="PS50835">
    <property type="entry name" value="IG_LIKE"/>
    <property type="match status" value="1"/>
</dbReference>
<gene>
    <name evidence="10" type="ORF">ACEWY4_024626</name>
</gene>
<comment type="subcellular location">
    <subcellularLocation>
        <location evidence="1">Cell membrane</location>
    </subcellularLocation>
</comment>
<dbReference type="PANTHER" id="PTHR19433">
    <property type="entry name" value="T-CELL RECEPTOR ALPHA CHAIN V REGION-RELATED"/>
    <property type="match status" value="1"/>
</dbReference>
<keyword evidence="4" id="KW-0391">Immunity</keyword>